<dbReference type="SUPFAM" id="SSF53335">
    <property type="entry name" value="S-adenosyl-L-methionine-dependent methyltransferases"/>
    <property type="match status" value="1"/>
</dbReference>
<name>A0A6N9H9W9_9MICO</name>
<evidence type="ECO:0000256" key="3">
    <source>
        <dbReference type="ARBA" id="ARBA00022691"/>
    </source>
</evidence>
<evidence type="ECO:0000256" key="1">
    <source>
        <dbReference type="ARBA" id="ARBA00022603"/>
    </source>
</evidence>
<dbReference type="GO" id="GO:0008171">
    <property type="term" value="F:O-methyltransferase activity"/>
    <property type="evidence" value="ECO:0007669"/>
    <property type="project" value="InterPro"/>
</dbReference>
<keyword evidence="1 4" id="KW-0489">Methyltransferase</keyword>
<evidence type="ECO:0000313" key="5">
    <source>
        <dbReference type="Proteomes" id="UP000469215"/>
    </source>
</evidence>
<keyword evidence="5" id="KW-1185">Reference proteome</keyword>
<keyword evidence="3" id="KW-0949">S-adenosyl-L-methionine</keyword>
<dbReference type="InterPro" id="IPR029063">
    <property type="entry name" value="SAM-dependent_MTases_sf"/>
</dbReference>
<comment type="caution">
    <text evidence="4">The sequence shown here is derived from an EMBL/GenBank/DDBJ whole genome shotgun (WGS) entry which is preliminary data.</text>
</comment>
<dbReference type="CDD" id="cd02440">
    <property type="entry name" value="AdoMet_MTases"/>
    <property type="match status" value="1"/>
</dbReference>
<dbReference type="Gene3D" id="3.40.50.150">
    <property type="entry name" value="Vaccinia Virus protein VP39"/>
    <property type="match status" value="1"/>
</dbReference>
<dbReference type="GO" id="GO:0008757">
    <property type="term" value="F:S-adenosylmethionine-dependent methyltransferase activity"/>
    <property type="evidence" value="ECO:0007669"/>
    <property type="project" value="TreeGrafter"/>
</dbReference>
<dbReference type="EMBL" id="WWEQ01000077">
    <property type="protein sequence ID" value="MYM20785.1"/>
    <property type="molecule type" value="Genomic_DNA"/>
</dbReference>
<dbReference type="PROSITE" id="PS51682">
    <property type="entry name" value="SAM_OMT_I"/>
    <property type="match status" value="1"/>
</dbReference>
<dbReference type="Pfam" id="PF01596">
    <property type="entry name" value="Methyltransf_3"/>
    <property type="match status" value="1"/>
</dbReference>
<evidence type="ECO:0000256" key="2">
    <source>
        <dbReference type="ARBA" id="ARBA00022679"/>
    </source>
</evidence>
<dbReference type="AlphaFoldDB" id="A0A6N9H9W9"/>
<dbReference type="GO" id="GO:0032259">
    <property type="term" value="P:methylation"/>
    <property type="evidence" value="ECO:0007669"/>
    <property type="project" value="UniProtKB-KW"/>
</dbReference>
<protein>
    <submittedName>
        <fullName evidence="4">Methyltransferase</fullName>
    </submittedName>
</protein>
<organism evidence="4 5">
    <name type="scientific">Brevibacterium rongguiense</name>
    <dbReference type="NCBI Taxonomy" id="2695267"/>
    <lineage>
        <taxon>Bacteria</taxon>
        <taxon>Bacillati</taxon>
        <taxon>Actinomycetota</taxon>
        <taxon>Actinomycetes</taxon>
        <taxon>Micrococcales</taxon>
        <taxon>Brevibacteriaceae</taxon>
        <taxon>Brevibacterium</taxon>
    </lineage>
</organism>
<sequence>MARDLAAAAQYADRFNASEAVEDAARSLAADYQIAPLPPTSTALLRMLVALAKPTAAIEVGTGTGVSTLALLDAMPPSGILTSIDIDPDRQAAARELAQVAGHRPHRVRMITGRGEQVISRLAPRAYECVFLDSEPAGYDRLVPLALERLSPGGLLVVNDVLAAGAVPNPADRSPRARTLRGVLRELETAAPAGLRVLTPVDAGLLALIRP</sequence>
<keyword evidence="2 4" id="KW-0808">Transferase</keyword>
<dbReference type="RefSeq" id="WP_160954197.1">
    <property type="nucleotide sequence ID" value="NZ_WWEQ01000077.1"/>
</dbReference>
<gene>
    <name evidence="4" type="ORF">GSY69_12640</name>
</gene>
<dbReference type="PANTHER" id="PTHR10509:SF85">
    <property type="entry name" value="O-METHYLTRANSFERASE RV1220C-RELATED"/>
    <property type="match status" value="1"/>
</dbReference>
<dbReference type="PANTHER" id="PTHR10509">
    <property type="entry name" value="O-METHYLTRANSFERASE-RELATED"/>
    <property type="match status" value="1"/>
</dbReference>
<evidence type="ECO:0000313" key="4">
    <source>
        <dbReference type="EMBL" id="MYM20785.1"/>
    </source>
</evidence>
<dbReference type="InterPro" id="IPR050362">
    <property type="entry name" value="Cation-dep_OMT"/>
</dbReference>
<dbReference type="InterPro" id="IPR002935">
    <property type="entry name" value="SAM_O-MeTrfase"/>
</dbReference>
<dbReference type="Proteomes" id="UP000469215">
    <property type="component" value="Unassembled WGS sequence"/>
</dbReference>
<reference evidence="4 5" key="1">
    <citation type="submission" date="2020-01" db="EMBL/GenBank/DDBJ databases">
        <authorList>
            <person name="Deng T."/>
        </authorList>
    </citation>
    <scope>NUCLEOTIDE SEQUENCE [LARGE SCALE GENOMIC DNA]</scope>
    <source>
        <strain evidence="4 5">5221</strain>
    </source>
</reference>
<proteinExistence type="predicted"/>
<accession>A0A6N9H9W9</accession>